<dbReference type="AlphaFoldDB" id="A0A3E1RH85"/>
<dbReference type="CDD" id="cd01734">
    <property type="entry name" value="YlxS_C"/>
    <property type="match status" value="1"/>
</dbReference>
<evidence type="ECO:0000256" key="2">
    <source>
        <dbReference type="ARBA" id="ARBA00022517"/>
    </source>
</evidence>
<evidence type="ECO:0000313" key="6">
    <source>
        <dbReference type="EMBL" id="RFO98603.1"/>
    </source>
</evidence>
<dbReference type="NCBIfam" id="NF011235">
    <property type="entry name" value="PRK14642.1"/>
    <property type="match status" value="1"/>
</dbReference>
<organism evidence="6 7">
    <name type="scientific">Rhodoferax lacus</name>
    <dbReference type="NCBI Taxonomy" id="2184758"/>
    <lineage>
        <taxon>Bacteria</taxon>
        <taxon>Pseudomonadati</taxon>
        <taxon>Pseudomonadota</taxon>
        <taxon>Betaproteobacteria</taxon>
        <taxon>Burkholderiales</taxon>
        <taxon>Comamonadaceae</taxon>
        <taxon>Rhodoferax</taxon>
    </lineage>
</organism>
<dbReference type="InterPro" id="IPR003728">
    <property type="entry name" value="Ribosome_maturation_RimP"/>
</dbReference>
<dbReference type="Gene3D" id="3.30.300.70">
    <property type="entry name" value="RimP-like superfamily, N-terminal"/>
    <property type="match status" value="1"/>
</dbReference>
<comment type="function">
    <text evidence="3">Required for maturation of 30S ribosomal subunits.</text>
</comment>
<dbReference type="InterPro" id="IPR028998">
    <property type="entry name" value="RimP_C"/>
</dbReference>
<dbReference type="Proteomes" id="UP000260665">
    <property type="component" value="Unassembled WGS sequence"/>
</dbReference>
<keyword evidence="2 3" id="KW-0690">Ribosome biogenesis</keyword>
<dbReference type="EMBL" id="QFZK01000001">
    <property type="protein sequence ID" value="RFO98603.1"/>
    <property type="molecule type" value="Genomic_DNA"/>
</dbReference>
<dbReference type="NCBIfam" id="NF000929">
    <property type="entry name" value="PRK00092.2-1"/>
    <property type="match status" value="1"/>
</dbReference>
<dbReference type="SUPFAM" id="SSF75420">
    <property type="entry name" value="YhbC-like, N-terminal domain"/>
    <property type="match status" value="1"/>
</dbReference>
<dbReference type="RefSeq" id="WP_117173364.1">
    <property type="nucleotide sequence ID" value="NZ_QFZK01000001.1"/>
</dbReference>
<comment type="caution">
    <text evidence="6">The sequence shown here is derived from an EMBL/GenBank/DDBJ whole genome shotgun (WGS) entry which is preliminary data.</text>
</comment>
<sequence>MALQEIVEQTVSGLGYDLVEIERSAGGLLRITIDLPWTKPAEGVVQVDEFINVEDCEKVNRQLLFALEVDGIEYKRLEVSSPGIDRPLRHTADFERFVGHVIDITLKAPMGAAANGQVHASRKKFRGALERVALEDGAVSWQIVWSDAPLPKPGQRVSKKRVPPPMQALGFTLDEIREARLAPIVSFKGRGQGGSTGGEEPAVGQEV</sequence>
<keyword evidence="1 3" id="KW-0963">Cytoplasm</keyword>
<evidence type="ECO:0000256" key="3">
    <source>
        <dbReference type="HAMAP-Rule" id="MF_01077"/>
    </source>
</evidence>
<evidence type="ECO:0000313" key="7">
    <source>
        <dbReference type="Proteomes" id="UP000260665"/>
    </source>
</evidence>
<feature type="region of interest" description="Disordered" evidence="4">
    <location>
        <begin position="187"/>
        <end position="207"/>
    </location>
</feature>
<dbReference type="HAMAP" id="MF_01077">
    <property type="entry name" value="RimP"/>
    <property type="match status" value="1"/>
</dbReference>
<dbReference type="GO" id="GO:0005829">
    <property type="term" value="C:cytosol"/>
    <property type="evidence" value="ECO:0007669"/>
    <property type="project" value="TreeGrafter"/>
</dbReference>
<protein>
    <recommendedName>
        <fullName evidence="3">Ribosome maturation factor RimP</fullName>
    </recommendedName>
</protein>
<dbReference type="GO" id="GO:0000028">
    <property type="term" value="P:ribosomal small subunit assembly"/>
    <property type="evidence" value="ECO:0007669"/>
    <property type="project" value="TreeGrafter"/>
</dbReference>
<dbReference type="InterPro" id="IPR035956">
    <property type="entry name" value="RimP_N_sf"/>
</dbReference>
<dbReference type="InterPro" id="IPR036847">
    <property type="entry name" value="RimP_C_sf"/>
</dbReference>
<dbReference type="SUPFAM" id="SSF74942">
    <property type="entry name" value="YhbC-like, C-terminal domain"/>
    <property type="match status" value="1"/>
</dbReference>
<dbReference type="GO" id="GO:0006412">
    <property type="term" value="P:translation"/>
    <property type="evidence" value="ECO:0007669"/>
    <property type="project" value="TreeGrafter"/>
</dbReference>
<keyword evidence="7" id="KW-1185">Reference proteome</keyword>
<dbReference type="PANTHER" id="PTHR33867:SF1">
    <property type="entry name" value="RIBOSOME MATURATION FACTOR RIMP"/>
    <property type="match status" value="1"/>
</dbReference>
<evidence type="ECO:0000256" key="1">
    <source>
        <dbReference type="ARBA" id="ARBA00022490"/>
    </source>
</evidence>
<accession>A0A3E1RH85</accession>
<reference evidence="6 7" key="1">
    <citation type="submission" date="2018-05" db="EMBL/GenBank/DDBJ databases">
        <title>Rhodoferax soyangensis sp.nov., isolated from an oligotrophic freshwater lake.</title>
        <authorList>
            <person name="Park M."/>
        </authorList>
    </citation>
    <scope>NUCLEOTIDE SEQUENCE [LARGE SCALE GENOMIC DNA]</scope>
    <source>
        <strain evidence="6 7">IMCC26218</strain>
    </source>
</reference>
<gene>
    <name evidence="3" type="primary">rimP</name>
    <name evidence="6" type="ORF">DIC66_01580</name>
</gene>
<comment type="subcellular location">
    <subcellularLocation>
        <location evidence="3">Cytoplasm</location>
    </subcellularLocation>
</comment>
<comment type="similarity">
    <text evidence="3">Belongs to the RimP family.</text>
</comment>
<proteinExistence type="inferred from homology"/>
<dbReference type="InterPro" id="IPR028989">
    <property type="entry name" value="RimP_N"/>
</dbReference>
<dbReference type="OrthoDB" id="9805006at2"/>
<dbReference type="Pfam" id="PF02576">
    <property type="entry name" value="RimP_N"/>
    <property type="match status" value="1"/>
</dbReference>
<feature type="domain" description="Ribosome maturation factor RimP N-terminal" evidence="5">
    <location>
        <begin position="6"/>
        <end position="85"/>
    </location>
</feature>
<evidence type="ECO:0000259" key="5">
    <source>
        <dbReference type="Pfam" id="PF02576"/>
    </source>
</evidence>
<dbReference type="PANTHER" id="PTHR33867">
    <property type="entry name" value="RIBOSOME MATURATION FACTOR RIMP"/>
    <property type="match status" value="1"/>
</dbReference>
<name>A0A3E1RH85_9BURK</name>
<evidence type="ECO:0000256" key="4">
    <source>
        <dbReference type="SAM" id="MobiDB-lite"/>
    </source>
</evidence>